<proteinExistence type="predicted"/>
<comment type="caution">
    <text evidence="2">The sequence shown here is derived from an EMBL/GenBank/DDBJ whole genome shotgun (WGS) entry which is preliminary data.</text>
</comment>
<dbReference type="AlphaFoldDB" id="A0A9D4NAH3"/>
<evidence type="ECO:0000313" key="2">
    <source>
        <dbReference type="EMBL" id="KAH3890756.1"/>
    </source>
</evidence>
<organism evidence="2 3">
    <name type="scientific">Dreissena polymorpha</name>
    <name type="common">Zebra mussel</name>
    <name type="synonym">Mytilus polymorpha</name>
    <dbReference type="NCBI Taxonomy" id="45954"/>
    <lineage>
        <taxon>Eukaryota</taxon>
        <taxon>Metazoa</taxon>
        <taxon>Spiralia</taxon>
        <taxon>Lophotrochozoa</taxon>
        <taxon>Mollusca</taxon>
        <taxon>Bivalvia</taxon>
        <taxon>Autobranchia</taxon>
        <taxon>Heteroconchia</taxon>
        <taxon>Euheterodonta</taxon>
        <taxon>Imparidentia</taxon>
        <taxon>Neoheterodontei</taxon>
        <taxon>Myida</taxon>
        <taxon>Dreissenoidea</taxon>
        <taxon>Dreissenidae</taxon>
        <taxon>Dreissena</taxon>
    </lineage>
</organism>
<dbReference type="Proteomes" id="UP000828390">
    <property type="component" value="Unassembled WGS sequence"/>
</dbReference>
<reference evidence="2" key="1">
    <citation type="journal article" date="2019" name="bioRxiv">
        <title>The Genome of the Zebra Mussel, Dreissena polymorpha: A Resource for Invasive Species Research.</title>
        <authorList>
            <person name="McCartney M.A."/>
            <person name="Auch B."/>
            <person name="Kono T."/>
            <person name="Mallez S."/>
            <person name="Zhang Y."/>
            <person name="Obille A."/>
            <person name="Becker A."/>
            <person name="Abrahante J.E."/>
            <person name="Garbe J."/>
            <person name="Badalamenti J.P."/>
            <person name="Herman A."/>
            <person name="Mangelson H."/>
            <person name="Liachko I."/>
            <person name="Sullivan S."/>
            <person name="Sone E.D."/>
            <person name="Koren S."/>
            <person name="Silverstein K.A.T."/>
            <person name="Beckman K.B."/>
            <person name="Gohl D.M."/>
        </authorList>
    </citation>
    <scope>NUCLEOTIDE SEQUENCE</scope>
    <source>
        <strain evidence="2">Duluth1</strain>
        <tissue evidence="2">Whole animal</tissue>
    </source>
</reference>
<protein>
    <submittedName>
        <fullName evidence="2">Uncharacterized protein</fullName>
    </submittedName>
</protein>
<evidence type="ECO:0000313" key="3">
    <source>
        <dbReference type="Proteomes" id="UP000828390"/>
    </source>
</evidence>
<sequence>MWKGVPCQDWINRSPSHPQHQPQKHKQLNSWSSSTTKDELPCGKLIINTTVTETGAQLHYVMFMESYFN</sequence>
<accession>A0A9D4NAH3</accession>
<gene>
    <name evidence="2" type="ORF">DPMN_014844</name>
</gene>
<reference evidence="2" key="2">
    <citation type="submission" date="2020-11" db="EMBL/GenBank/DDBJ databases">
        <authorList>
            <person name="McCartney M.A."/>
            <person name="Auch B."/>
            <person name="Kono T."/>
            <person name="Mallez S."/>
            <person name="Becker A."/>
            <person name="Gohl D.M."/>
            <person name="Silverstein K.A.T."/>
            <person name="Koren S."/>
            <person name="Bechman K.B."/>
            <person name="Herman A."/>
            <person name="Abrahante J.E."/>
            <person name="Garbe J."/>
        </authorList>
    </citation>
    <scope>NUCLEOTIDE SEQUENCE</scope>
    <source>
        <strain evidence="2">Duluth1</strain>
        <tissue evidence="2">Whole animal</tissue>
    </source>
</reference>
<name>A0A9D4NAH3_DREPO</name>
<keyword evidence="3" id="KW-1185">Reference proteome</keyword>
<feature type="region of interest" description="Disordered" evidence="1">
    <location>
        <begin position="1"/>
        <end position="38"/>
    </location>
</feature>
<dbReference type="EMBL" id="JAIWYP010000001">
    <property type="protein sequence ID" value="KAH3890756.1"/>
    <property type="molecule type" value="Genomic_DNA"/>
</dbReference>
<evidence type="ECO:0000256" key="1">
    <source>
        <dbReference type="SAM" id="MobiDB-lite"/>
    </source>
</evidence>